<evidence type="ECO:0000313" key="3">
    <source>
        <dbReference type="Proteomes" id="UP001165122"/>
    </source>
</evidence>
<gene>
    <name evidence="2" type="ORF">TrLO_g587</name>
</gene>
<reference evidence="3" key="1">
    <citation type="journal article" date="2023" name="Commun. Biol.">
        <title>Genome analysis of Parmales, the sister group of diatoms, reveals the evolutionary specialization of diatoms from phago-mixotrophs to photoautotrophs.</title>
        <authorList>
            <person name="Ban H."/>
            <person name="Sato S."/>
            <person name="Yoshikawa S."/>
            <person name="Yamada K."/>
            <person name="Nakamura Y."/>
            <person name="Ichinomiya M."/>
            <person name="Sato N."/>
            <person name="Blanc-Mathieu R."/>
            <person name="Endo H."/>
            <person name="Kuwata A."/>
            <person name="Ogata H."/>
        </authorList>
    </citation>
    <scope>NUCLEOTIDE SEQUENCE [LARGE SCALE GENOMIC DNA]</scope>
    <source>
        <strain evidence="3">NIES 3700</strain>
    </source>
</reference>
<evidence type="ECO:0000313" key="2">
    <source>
        <dbReference type="EMBL" id="GMH63802.1"/>
    </source>
</evidence>
<sequence>MISYDWDTSPTQKSMESSFYGYVPDAALSRAACFFSTMALSFAHVMLQTFSCALLAVTNPWWLLYYFAADFGFSFLFKTARSDLLYILNLNDLVIMINLTLLFQMRHPQEAGGFLCLSSLLFSVAGNFVSAYLYLTYYKGWGDELVKRWTLESWDRWGSEKPSWFTEACVNHVPNEYVPYDWRVKYKKTNGRVNDAQLKKRRGSVSVRELLGGKEDR</sequence>
<dbReference type="AlphaFoldDB" id="A0A9W7A6I4"/>
<keyword evidence="3" id="KW-1185">Reference proteome</keyword>
<proteinExistence type="predicted"/>
<feature type="transmembrane region" description="Helical" evidence="1">
    <location>
        <begin position="84"/>
        <end position="105"/>
    </location>
</feature>
<feature type="transmembrane region" description="Helical" evidence="1">
    <location>
        <begin position="111"/>
        <end position="135"/>
    </location>
</feature>
<keyword evidence="1" id="KW-0472">Membrane</keyword>
<accession>A0A9W7A6I4</accession>
<protein>
    <submittedName>
        <fullName evidence="2">Uncharacterized protein</fullName>
    </submittedName>
</protein>
<keyword evidence="1" id="KW-1133">Transmembrane helix</keyword>
<comment type="caution">
    <text evidence="2">The sequence shown here is derived from an EMBL/GenBank/DDBJ whole genome shotgun (WGS) entry which is preliminary data.</text>
</comment>
<dbReference type="Proteomes" id="UP001165122">
    <property type="component" value="Unassembled WGS sequence"/>
</dbReference>
<keyword evidence="1" id="KW-0812">Transmembrane</keyword>
<feature type="transmembrane region" description="Helical" evidence="1">
    <location>
        <begin position="27"/>
        <end position="47"/>
    </location>
</feature>
<organism evidence="2 3">
    <name type="scientific">Triparma laevis f. longispina</name>
    <dbReference type="NCBI Taxonomy" id="1714387"/>
    <lineage>
        <taxon>Eukaryota</taxon>
        <taxon>Sar</taxon>
        <taxon>Stramenopiles</taxon>
        <taxon>Ochrophyta</taxon>
        <taxon>Bolidophyceae</taxon>
        <taxon>Parmales</taxon>
        <taxon>Triparmaceae</taxon>
        <taxon>Triparma</taxon>
    </lineage>
</organism>
<name>A0A9W7A6I4_9STRA</name>
<evidence type="ECO:0000256" key="1">
    <source>
        <dbReference type="SAM" id="Phobius"/>
    </source>
</evidence>
<dbReference type="EMBL" id="BRXW01000534">
    <property type="protein sequence ID" value="GMH63802.1"/>
    <property type="molecule type" value="Genomic_DNA"/>
</dbReference>